<proteinExistence type="predicted"/>
<reference evidence="2 3" key="1">
    <citation type="journal article" date="2018" name="Nat. Biotechnol.">
        <title>A standardized bacterial taxonomy based on genome phylogeny substantially revises the tree of life.</title>
        <authorList>
            <person name="Parks D.H."/>
            <person name="Chuvochina M."/>
            <person name="Waite D.W."/>
            <person name="Rinke C."/>
            <person name="Skarshewski A."/>
            <person name="Chaumeil P.A."/>
            <person name="Hugenholtz P."/>
        </authorList>
    </citation>
    <scope>NUCLEOTIDE SEQUENCE [LARGE SCALE GENOMIC DNA]</scope>
    <source>
        <strain evidence="2">UBA7921</strain>
    </source>
</reference>
<feature type="transmembrane region" description="Helical" evidence="1">
    <location>
        <begin position="192"/>
        <end position="211"/>
    </location>
</feature>
<dbReference type="EMBL" id="DMCX01000022">
    <property type="protein sequence ID" value="HAF07396.1"/>
    <property type="molecule type" value="Genomic_DNA"/>
</dbReference>
<organism evidence="2 3">
    <name type="scientific">candidate division WOR-3 bacterium</name>
    <dbReference type="NCBI Taxonomy" id="2052148"/>
    <lineage>
        <taxon>Bacteria</taxon>
        <taxon>Bacteria division WOR-3</taxon>
    </lineage>
</organism>
<gene>
    <name evidence="2" type="ORF">DCG82_03215</name>
</gene>
<name>A0A348MK20_UNCW3</name>
<accession>A0A348MK20</accession>
<feature type="transmembrane region" description="Helical" evidence="1">
    <location>
        <begin position="59"/>
        <end position="76"/>
    </location>
</feature>
<evidence type="ECO:0000313" key="3">
    <source>
        <dbReference type="Proteomes" id="UP000262454"/>
    </source>
</evidence>
<protein>
    <recommendedName>
        <fullName evidence="4">ABC transporter permease</fullName>
    </recommendedName>
</protein>
<evidence type="ECO:0000313" key="2">
    <source>
        <dbReference type="EMBL" id="HAF07396.1"/>
    </source>
</evidence>
<keyword evidence="1" id="KW-1133">Transmembrane helix</keyword>
<comment type="caution">
    <text evidence="2">The sequence shown here is derived from an EMBL/GenBank/DDBJ whole genome shotgun (WGS) entry which is preliminary data.</text>
</comment>
<evidence type="ECO:0000256" key="1">
    <source>
        <dbReference type="SAM" id="Phobius"/>
    </source>
</evidence>
<keyword evidence="1" id="KW-0812">Transmembrane</keyword>
<feature type="transmembrane region" description="Helical" evidence="1">
    <location>
        <begin position="134"/>
        <end position="156"/>
    </location>
</feature>
<dbReference type="Pfam" id="PF12730">
    <property type="entry name" value="ABC2_membrane_4"/>
    <property type="match status" value="1"/>
</dbReference>
<feature type="transmembrane region" description="Helical" evidence="1">
    <location>
        <begin position="97"/>
        <end position="122"/>
    </location>
</feature>
<dbReference type="PANTHER" id="PTHR43471">
    <property type="entry name" value="ABC TRANSPORTER PERMEASE"/>
    <property type="match status" value="1"/>
</dbReference>
<feature type="transmembrane region" description="Helical" evidence="1">
    <location>
        <begin position="21"/>
        <end position="39"/>
    </location>
</feature>
<dbReference type="Proteomes" id="UP000262454">
    <property type="component" value="Unassembled WGS sequence"/>
</dbReference>
<keyword evidence="1" id="KW-0472">Membrane</keyword>
<feature type="transmembrane region" description="Helical" evidence="1">
    <location>
        <begin position="223"/>
        <end position="250"/>
    </location>
</feature>
<evidence type="ECO:0008006" key="4">
    <source>
        <dbReference type="Google" id="ProtNLM"/>
    </source>
</evidence>
<dbReference type="AlphaFoldDB" id="A0A348MK20"/>
<feature type="transmembrane region" description="Helical" evidence="1">
    <location>
        <begin position="163"/>
        <end position="186"/>
    </location>
</feature>
<sequence>MMKNVYLVASIVFKESARHRIILFSIILAFIIIAVSTTLKPLALGEMERLVKDSGLSTITLFSLFIIFFSGTRLIFQEIEKKTIFILITKPVTRDEIILGKFFGLFSIILFFTFLTTVYFLFVLLLKGITFNSTLFYSIFNIFLESLLLSAFAIFFSTFSTPVLSGIFTFFTYLTGFFVNNISYLIDKVPTFILKVFFKFLMLIIPNFYYLDIKVYAVNNLKVSFNFILFSLSYTLIYIVLLLYLSVLIFRKKEFL</sequence>
<dbReference type="PANTHER" id="PTHR43471:SF10">
    <property type="entry name" value="SLL1107 PROTEIN"/>
    <property type="match status" value="1"/>
</dbReference>